<dbReference type="Proteomes" id="UP001175271">
    <property type="component" value="Unassembled WGS sequence"/>
</dbReference>
<sequence>MAEQPNVALDGGEIGQRYDEQGHPVPSTVLDAQGNPFRTYELDEYGGYYDEHMFYCDAQGNIWDPSGQLYQATEVAAEQEPAQDAVPQQEQQYDVVPEQQYHEVVPEQQQHHEVSSEQQHHDVVPEIQYYFDEDSQAYYYFDQDGQPHWYEEPVQQDHSPQAQYYEETGQQYQVAQDQHYVDAAQQEHIVEAQYYEAAEQPAYEQDHDTFGITECMKQVSLEEPATPISTQAEKKKLTRVEKEALLDKHFDELNALGPNPRRLREEQLGIKEIGKPRILYYGGNTFISTPAGDNFMFPFFFRDRYPGYVRDIEAIEGSFDPDLMAVNPPKKISEIDKNAVYPEPYVGEYPPKKKRMVKAKA</sequence>
<evidence type="ECO:0000313" key="3">
    <source>
        <dbReference type="Proteomes" id="UP001175271"/>
    </source>
</evidence>
<gene>
    <name evidence="2" type="ORF">QR680_007567</name>
</gene>
<protein>
    <submittedName>
        <fullName evidence="2">Uncharacterized protein</fullName>
    </submittedName>
</protein>
<name>A0AA39IG11_9BILA</name>
<comment type="caution">
    <text evidence="2">The sequence shown here is derived from an EMBL/GenBank/DDBJ whole genome shotgun (WGS) entry which is preliminary data.</text>
</comment>
<dbReference type="EMBL" id="JAUCMV010000001">
    <property type="protein sequence ID" value="KAK0422427.1"/>
    <property type="molecule type" value="Genomic_DNA"/>
</dbReference>
<feature type="region of interest" description="Disordered" evidence="1">
    <location>
        <begin position="1"/>
        <end position="32"/>
    </location>
</feature>
<evidence type="ECO:0000313" key="2">
    <source>
        <dbReference type="EMBL" id="KAK0422427.1"/>
    </source>
</evidence>
<dbReference type="AlphaFoldDB" id="A0AA39IG11"/>
<keyword evidence="3" id="KW-1185">Reference proteome</keyword>
<accession>A0AA39IG11</accession>
<proteinExistence type="predicted"/>
<organism evidence="2 3">
    <name type="scientific">Steinernema hermaphroditum</name>
    <dbReference type="NCBI Taxonomy" id="289476"/>
    <lineage>
        <taxon>Eukaryota</taxon>
        <taxon>Metazoa</taxon>
        <taxon>Ecdysozoa</taxon>
        <taxon>Nematoda</taxon>
        <taxon>Chromadorea</taxon>
        <taxon>Rhabditida</taxon>
        <taxon>Tylenchina</taxon>
        <taxon>Panagrolaimomorpha</taxon>
        <taxon>Strongyloidoidea</taxon>
        <taxon>Steinernematidae</taxon>
        <taxon>Steinernema</taxon>
    </lineage>
</organism>
<evidence type="ECO:0000256" key="1">
    <source>
        <dbReference type="SAM" id="MobiDB-lite"/>
    </source>
</evidence>
<reference evidence="2" key="1">
    <citation type="submission" date="2023-06" db="EMBL/GenBank/DDBJ databases">
        <title>Genomic analysis of the entomopathogenic nematode Steinernema hermaphroditum.</title>
        <authorList>
            <person name="Schwarz E.M."/>
            <person name="Heppert J.K."/>
            <person name="Baniya A."/>
            <person name="Schwartz H.T."/>
            <person name="Tan C.-H."/>
            <person name="Antoshechkin I."/>
            <person name="Sternberg P.W."/>
            <person name="Goodrich-Blair H."/>
            <person name="Dillman A.R."/>
        </authorList>
    </citation>
    <scope>NUCLEOTIDE SEQUENCE</scope>
    <source>
        <strain evidence="2">PS9179</strain>
        <tissue evidence="2">Whole animal</tissue>
    </source>
</reference>